<dbReference type="PANTHER" id="PTHR39624:SF2">
    <property type="entry name" value="OSMC-LIKE PROTEIN"/>
    <property type="match status" value="1"/>
</dbReference>
<reference evidence="1" key="1">
    <citation type="journal article" date="2014" name="Int. J. Syst. Evol. Microbiol.">
        <title>Complete genome sequence of Corynebacterium casei LMG S-19264T (=DSM 44701T), isolated from a smear-ripened cheese.</title>
        <authorList>
            <consortium name="US DOE Joint Genome Institute (JGI-PGF)"/>
            <person name="Walter F."/>
            <person name="Albersmeier A."/>
            <person name="Kalinowski J."/>
            <person name="Ruckert C."/>
        </authorList>
    </citation>
    <scope>NUCLEOTIDE SEQUENCE</scope>
    <source>
        <strain evidence="1">KCTC 12344</strain>
    </source>
</reference>
<proteinExistence type="predicted"/>
<evidence type="ECO:0000313" key="4">
    <source>
        <dbReference type="Proteomes" id="UP000619512"/>
    </source>
</evidence>
<dbReference type="InterPro" id="IPR003718">
    <property type="entry name" value="OsmC/Ohr_fam"/>
</dbReference>
<gene>
    <name evidence="2" type="ORF">E1742_00795</name>
    <name evidence="1" type="ORF">GCM10007388_23490</name>
</gene>
<evidence type="ECO:0000313" key="2">
    <source>
        <dbReference type="EMBL" id="QBQ34884.1"/>
    </source>
</evidence>
<reference evidence="2 3" key="2">
    <citation type="submission" date="2019-03" db="EMBL/GenBank/DDBJ databases">
        <title>Draft Genome Sequences of Six Type Strains of the Genus Massilia.</title>
        <authorList>
            <person name="Miess H."/>
            <person name="Frediansyhah A."/>
            <person name="Gross H."/>
        </authorList>
    </citation>
    <scope>NUCLEOTIDE SEQUENCE [LARGE SCALE GENOMIC DNA]</scope>
    <source>
        <strain evidence="2 3">DSM 17505</strain>
    </source>
</reference>
<dbReference type="InterPro" id="IPR015946">
    <property type="entry name" value="KH_dom-like_a/b"/>
</dbReference>
<dbReference type="PANTHER" id="PTHR39624">
    <property type="entry name" value="PROTEIN INVOLVED IN RIMO-MEDIATED BETA-METHYLTHIOLATION OF RIBOSOMAL PROTEIN S12 YCAO"/>
    <property type="match status" value="1"/>
</dbReference>
<dbReference type="Proteomes" id="UP000619512">
    <property type="component" value="Unassembled WGS sequence"/>
</dbReference>
<dbReference type="AlphaFoldDB" id="A0A4P7B998"/>
<keyword evidence="3" id="KW-1185">Reference proteome</keyword>
<accession>A0A4P7B998</accession>
<evidence type="ECO:0000313" key="3">
    <source>
        <dbReference type="Proteomes" id="UP000294359"/>
    </source>
</evidence>
<sequence length="138" mass="15070">MSTPITVIRDRTQPMRHIVHVRNHILPADVSVEEGGLDAGPSPHDLYDAALSACKALTVLWYARRKHIPVEDVQVTTARDASEERHGVYRLATTLHLTGDLSAAQREELLGVATKCPVHKLMTSVTTEVTTALAEEAA</sequence>
<dbReference type="Pfam" id="PF02566">
    <property type="entry name" value="OsmC"/>
    <property type="match status" value="1"/>
</dbReference>
<dbReference type="InterPro" id="IPR036102">
    <property type="entry name" value="OsmC/Ohrsf"/>
</dbReference>
<protein>
    <submittedName>
        <fullName evidence="1 2">Peroxiredoxin</fullName>
    </submittedName>
</protein>
<dbReference type="RefSeq" id="WP_134382858.1">
    <property type="nucleotide sequence ID" value="NZ_BMWW01000003.1"/>
</dbReference>
<reference evidence="1" key="3">
    <citation type="submission" date="2022-12" db="EMBL/GenBank/DDBJ databases">
        <authorList>
            <person name="Sun Q."/>
            <person name="Kim S."/>
        </authorList>
    </citation>
    <scope>NUCLEOTIDE SEQUENCE</scope>
    <source>
        <strain evidence="1">KCTC 12344</strain>
    </source>
</reference>
<dbReference type="Proteomes" id="UP000294359">
    <property type="component" value="Chromosome"/>
</dbReference>
<name>A0A4P7B998_9BURK</name>
<dbReference type="EMBL" id="CP038026">
    <property type="protein sequence ID" value="QBQ34884.1"/>
    <property type="molecule type" value="Genomic_DNA"/>
</dbReference>
<evidence type="ECO:0000313" key="1">
    <source>
        <dbReference type="EMBL" id="GGY89304.1"/>
    </source>
</evidence>
<dbReference type="OrthoDB" id="9789573at2"/>
<dbReference type="EMBL" id="BMWW01000003">
    <property type="protein sequence ID" value="GGY89304.1"/>
    <property type="molecule type" value="Genomic_DNA"/>
</dbReference>
<dbReference type="Gene3D" id="3.30.300.20">
    <property type="match status" value="1"/>
</dbReference>
<organism evidence="1 4">
    <name type="scientific">Pseudoduganella plicata</name>
    <dbReference type="NCBI Taxonomy" id="321984"/>
    <lineage>
        <taxon>Bacteria</taxon>
        <taxon>Pseudomonadati</taxon>
        <taxon>Pseudomonadota</taxon>
        <taxon>Betaproteobacteria</taxon>
        <taxon>Burkholderiales</taxon>
        <taxon>Oxalobacteraceae</taxon>
        <taxon>Telluria group</taxon>
        <taxon>Pseudoduganella</taxon>
    </lineage>
</organism>
<dbReference type="SUPFAM" id="SSF82784">
    <property type="entry name" value="OsmC-like"/>
    <property type="match status" value="1"/>
</dbReference>